<dbReference type="RefSeq" id="WP_114339255.1">
    <property type="nucleotide sequence ID" value="NZ_QPID01000010.1"/>
</dbReference>
<sequence>MAIKWYALIIAVASVSFCVQAKVYRCTGDYGDEYRDMPCNEHQENRESAEYKVGSGVVNKLSLRTLAGVWCNYAKSHSIGGVRDYTDPDRWSLSMTGQLEIQDLDQFDDNATTKFQFKGRNLQVDNELGRLSVAEYLGDEMVLLGQQNYLFMRRGGCTDIPDQDVAVKVVPKSERVN</sequence>
<dbReference type="EMBL" id="QPID01000010">
    <property type="protein sequence ID" value="RCU45399.1"/>
    <property type="molecule type" value="Genomic_DNA"/>
</dbReference>
<feature type="chain" id="PRO_5016860079" description="DUF4124 domain-containing protein" evidence="1">
    <location>
        <begin position="22"/>
        <end position="177"/>
    </location>
</feature>
<protein>
    <recommendedName>
        <fullName evidence="4">DUF4124 domain-containing protein</fullName>
    </recommendedName>
</protein>
<accession>A0A368N806</accession>
<dbReference type="Proteomes" id="UP000252558">
    <property type="component" value="Unassembled WGS sequence"/>
</dbReference>
<dbReference type="AlphaFoldDB" id="A0A368N806"/>
<comment type="caution">
    <text evidence="2">The sequence shown here is derived from an EMBL/GenBank/DDBJ whole genome shotgun (WGS) entry which is preliminary data.</text>
</comment>
<keyword evidence="3" id="KW-1185">Reference proteome</keyword>
<gene>
    <name evidence="2" type="ORF">DU002_15165</name>
</gene>
<proteinExistence type="predicted"/>
<evidence type="ECO:0000256" key="1">
    <source>
        <dbReference type="SAM" id="SignalP"/>
    </source>
</evidence>
<evidence type="ECO:0000313" key="3">
    <source>
        <dbReference type="Proteomes" id="UP000252558"/>
    </source>
</evidence>
<feature type="signal peptide" evidence="1">
    <location>
        <begin position="1"/>
        <end position="21"/>
    </location>
</feature>
<reference evidence="2 3" key="1">
    <citation type="submission" date="2018-07" db="EMBL/GenBank/DDBJ databases">
        <title>Corallincola holothuriorum sp. nov., a new facultative anaerobe isolated from sea cucumber Apostichopus japonicus.</title>
        <authorList>
            <person name="Xia H."/>
        </authorList>
    </citation>
    <scope>NUCLEOTIDE SEQUENCE [LARGE SCALE GENOMIC DNA]</scope>
    <source>
        <strain evidence="2 3">C4</strain>
    </source>
</reference>
<keyword evidence="1" id="KW-0732">Signal</keyword>
<evidence type="ECO:0000313" key="2">
    <source>
        <dbReference type="EMBL" id="RCU45399.1"/>
    </source>
</evidence>
<name>A0A368N806_9GAMM</name>
<evidence type="ECO:0008006" key="4">
    <source>
        <dbReference type="Google" id="ProtNLM"/>
    </source>
</evidence>
<organism evidence="2 3">
    <name type="scientific">Corallincola holothuriorum</name>
    <dbReference type="NCBI Taxonomy" id="2282215"/>
    <lineage>
        <taxon>Bacteria</taxon>
        <taxon>Pseudomonadati</taxon>
        <taxon>Pseudomonadota</taxon>
        <taxon>Gammaproteobacteria</taxon>
        <taxon>Alteromonadales</taxon>
        <taxon>Psychromonadaceae</taxon>
        <taxon>Corallincola</taxon>
    </lineage>
</organism>